<dbReference type="InterPro" id="IPR013154">
    <property type="entry name" value="ADH-like_N"/>
</dbReference>
<dbReference type="Pfam" id="PF08240">
    <property type="entry name" value="ADH_N"/>
    <property type="match status" value="1"/>
</dbReference>
<name>A0A1H9NLH5_9EURY</name>
<dbReference type="GO" id="GO:0008270">
    <property type="term" value="F:zinc ion binding"/>
    <property type="evidence" value="ECO:0007669"/>
    <property type="project" value="InterPro"/>
</dbReference>
<sequence>MDALVYEDVPRPEPNSDELLVRVHAAGVNPLDWLICRGALPEVRDEPLPWIPGWDLSGVVVSVGDDVTAFERGDAVCGMVRPPGAGGTFAEYATMSTAEVTAKPASLSHTDAAGVPMAGQTAFHALYETGGLEPGQRVLVHGAAGGVGHMAIQLAKNTGAHVIGTASGRNEQFLRDLGVDEFVNYREERFEAILDDVDIVLDAIGGEVLERSVDVTQPGGVVVTLPEQPSEDGIERCRTEDDVAVRFFDVLTESDPAILRQVATHVEAGVLEPTISDTYPLANTQEALEQSADGHVRGKLVVGVIDDE</sequence>
<dbReference type="PROSITE" id="PS01162">
    <property type="entry name" value="QOR_ZETA_CRYSTAL"/>
    <property type="match status" value="1"/>
</dbReference>
<keyword evidence="4" id="KW-1185">Reference proteome</keyword>
<protein>
    <submittedName>
        <fullName evidence="3">NADPH:quinone reductase</fullName>
    </submittedName>
</protein>
<dbReference type="AlphaFoldDB" id="A0A1H9NLH5"/>
<dbReference type="Proteomes" id="UP000199114">
    <property type="component" value="Unassembled WGS sequence"/>
</dbReference>
<evidence type="ECO:0000313" key="3">
    <source>
        <dbReference type="EMBL" id="SER36515.1"/>
    </source>
</evidence>
<dbReference type="GO" id="GO:0030554">
    <property type="term" value="F:adenyl nucleotide binding"/>
    <property type="evidence" value="ECO:0007669"/>
    <property type="project" value="UniProtKB-ARBA"/>
</dbReference>
<dbReference type="GO" id="GO:0044281">
    <property type="term" value="P:small molecule metabolic process"/>
    <property type="evidence" value="ECO:0007669"/>
    <property type="project" value="UniProtKB-ARBA"/>
</dbReference>
<dbReference type="STRING" id="1186196.SAMN04489841_3640"/>
<dbReference type="SUPFAM" id="SSF50129">
    <property type="entry name" value="GroES-like"/>
    <property type="match status" value="1"/>
</dbReference>
<proteinExistence type="predicted"/>
<evidence type="ECO:0000313" key="4">
    <source>
        <dbReference type="Proteomes" id="UP000199114"/>
    </source>
</evidence>
<dbReference type="GO" id="GO:0016616">
    <property type="term" value="F:oxidoreductase activity, acting on the CH-OH group of donors, NAD or NADP as acceptor"/>
    <property type="evidence" value="ECO:0007669"/>
    <property type="project" value="UniProtKB-ARBA"/>
</dbReference>
<dbReference type="GO" id="GO:0043168">
    <property type="term" value="F:anion binding"/>
    <property type="evidence" value="ECO:0007669"/>
    <property type="project" value="UniProtKB-ARBA"/>
</dbReference>
<dbReference type="SUPFAM" id="SSF51735">
    <property type="entry name" value="NAD(P)-binding Rossmann-fold domains"/>
    <property type="match status" value="1"/>
</dbReference>
<dbReference type="InterPro" id="IPR050700">
    <property type="entry name" value="YIM1/Zinc_Alcohol_DH_Fams"/>
</dbReference>
<organism evidence="3 4">
    <name type="scientific">Natrinema salaciae</name>
    <dbReference type="NCBI Taxonomy" id="1186196"/>
    <lineage>
        <taxon>Archaea</taxon>
        <taxon>Methanobacteriati</taxon>
        <taxon>Methanobacteriota</taxon>
        <taxon>Stenosarchaea group</taxon>
        <taxon>Halobacteria</taxon>
        <taxon>Halobacteriales</taxon>
        <taxon>Natrialbaceae</taxon>
        <taxon>Natrinema</taxon>
    </lineage>
</organism>
<dbReference type="InterPro" id="IPR002364">
    <property type="entry name" value="Quin_OxRdtase/zeta-crystal_CS"/>
</dbReference>
<dbReference type="InterPro" id="IPR036291">
    <property type="entry name" value="NAD(P)-bd_dom_sf"/>
</dbReference>
<dbReference type="EMBL" id="FOFD01000005">
    <property type="protein sequence ID" value="SER36515.1"/>
    <property type="molecule type" value="Genomic_DNA"/>
</dbReference>
<dbReference type="InterPro" id="IPR020843">
    <property type="entry name" value="ER"/>
</dbReference>
<feature type="domain" description="Enoyl reductase (ER)" evidence="2">
    <location>
        <begin position="1"/>
        <end position="302"/>
    </location>
</feature>
<evidence type="ECO:0000256" key="1">
    <source>
        <dbReference type="ARBA" id="ARBA00023002"/>
    </source>
</evidence>
<dbReference type="RefSeq" id="WP_245742146.1">
    <property type="nucleotide sequence ID" value="NZ_FOFD01000005.1"/>
</dbReference>
<dbReference type="Gene3D" id="3.90.180.10">
    <property type="entry name" value="Medium-chain alcohol dehydrogenases, catalytic domain"/>
    <property type="match status" value="1"/>
</dbReference>
<evidence type="ECO:0000259" key="2">
    <source>
        <dbReference type="SMART" id="SM00829"/>
    </source>
</evidence>
<keyword evidence="1" id="KW-0560">Oxidoreductase</keyword>
<accession>A0A1H9NLH5</accession>
<dbReference type="CDD" id="cd05289">
    <property type="entry name" value="MDR_like_2"/>
    <property type="match status" value="1"/>
</dbReference>
<reference evidence="4" key="1">
    <citation type="submission" date="2016-10" db="EMBL/GenBank/DDBJ databases">
        <authorList>
            <person name="Varghese N."/>
            <person name="Submissions S."/>
        </authorList>
    </citation>
    <scope>NUCLEOTIDE SEQUENCE [LARGE SCALE GENOMIC DNA]</scope>
    <source>
        <strain evidence="4">DSM 25055</strain>
    </source>
</reference>
<dbReference type="Pfam" id="PF13602">
    <property type="entry name" value="ADH_zinc_N_2"/>
    <property type="match status" value="1"/>
</dbReference>
<dbReference type="InterPro" id="IPR011032">
    <property type="entry name" value="GroES-like_sf"/>
</dbReference>
<dbReference type="PANTHER" id="PTHR11695:SF294">
    <property type="entry name" value="RETICULON-4-INTERACTING PROTEIN 1, MITOCHONDRIAL"/>
    <property type="match status" value="1"/>
</dbReference>
<dbReference type="PANTHER" id="PTHR11695">
    <property type="entry name" value="ALCOHOL DEHYDROGENASE RELATED"/>
    <property type="match status" value="1"/>
</dbReference>
<dbReference type="SMART" id="SM00829">
    <property type="entry name" value="PKS_ER"/>
    <property type="match status" value="1"/>
</dbReference>
<dbReference type="Gene3D" id="3.40.50.720">
    <property type="entry name" value="NAD(P)-binding Rossmann-like Domain"/>
    <property type="match status" value="1"/>
</dbReference>
<gene>
    <name evidence="3" type="ORF">SAMN04489841_3640</name>
</gene>